<keyword evidence="1" id="KW-0233">DNA recombination</keyword>
<dbReference type="GO" id="GO:0015074">
    <property type="term" value="P:DNA integration"/>
    <property type="evidence" value="ECO:0007669"/>
    <property type="project" value="InterPro"/>
</dbReference>
<organism evidence="3 5">
    <name type="scientific">Aquamicrobium defluvii</name>
    <dbReference type="NCBI Taxonomy" id="69279"/>
    <lineage>
        <taxon>Bacteria</taxon>
        <taxon>Pseudomonadati</taxon>
        <taxon>Pseudomonadota</taxon>
        <taxon>Alphaproteobacteria</taxon>
        <taxon>Hyphomicrobiales</taxon>
        <taxon>Phyllobacteriaceae</taxon>
        <taxon>Aquamicrobium</taxon>
    </lineage>
</organism>
<reference evidence="4 6" key="2">
    <citation type="submission" date="2019-03" db="EMBL/GenBank/DDBJ databases">
        <title>Genomic Encyclopedia of Type Strains, Phase IV (KMG-IV): sequencing the most valuable type-strain genomes for metagenomic binning, comparative biology and taxonomic classification.</title>
        <authorList>
            <person name="Goeker M."/>
        </authorList>
    </citation>
    <scope>NUCLEOTIDE SEQUENCE [LARGE SCALE GENOMIC DNA]</scope>
    <source>
        <strain evidence="4 6">DSM 11603</strain>
    </source>
</reference>
<dbReference type="OrthoDB" id="7465727at2"/>
<protein>
    <submittedName>
        <fullName evidence="3">Integrase</fullName>
    </submittedName>
    <submittedName>
        <fullName evidence="4">Site-specific recombinase XerD</fullName>
    </submittedName>
</protein>
<feature type="domain" description="Tyr recombinase" evidence="2">
    <location>
        <begin position="238"/>
        <end position="431"/>
    </location>
</feature>
<dbReference type="InterPro" id="IPR002104">
    <property type="entry name" value="Integrase_catalytic"/>
</dbReference>
<dbReference type="RefSeq" id="WP_035027202.1">
    <property type="nucleotide sequence ID" value="NZ_KK073889.1"/>
</dbReference>
<dbReference type="InterPro" id="IPR011010">
    <property type="entry name" value="DNA_brk_join_enz"/>
</dbReference>
<sequence length="440" mass="48355">MARTLTEAAITTCKAREKLTIGTHWRAIDGINAHIGYRKAKRGGRWLVRHYVGDQRYQQTTLEKAANDVNDKPIAGLLTFAEAVKAARAYVENARKDAAAEAAGPVLTVRTAVERYIATRDAREAARAGRVVKSDAHRLAQHVLPTDDAPKNLTDDDLVKWRAEQAALKALAEKPLHRLTKDDLASWRAGLTGKTSTRRRVTNDFKAALNATVPDELKPIIAAGLKQPTTEPSEPVARDNQILTDNQVRQLVQAAIAADDDLGRMVVLLAATGARFSQVIRLRVGDVQPDRSRVLMPASRKGRAQDYEKPAIPIPVGQDVIDALQPVIEGRGLSEPLLERWRHVQVGPAEWERDRRGPWTDAAELTRPWKALAATVGIDVTAYSLRHSSIVRGLRSGLPIRLVAAMHDTSTAMIERHYGKWIADGLEELAARAIVPMVAA</sequence>
<dbReference type="eggNOG" id="COG0582">
    <property type="taxonomic scope" value="Bacteria"/>
</dbReference>
<dbReference type="STRING" id="69279.BG36_06365"/>
<reference evidence="3 5" key="1">
    <citation type="submission" date="2014-02" db="EMBL/GenBank/DDBJ databases">
        <title>Aquamicrobium defluvii Genome sequencing.</title>
        <authorList>
            <person name="Wang X."/>
        </authorList>
    </citation>
    <scope>NUCLEOTIDE SEQUENCE [LARGE SCALE GENOMIC DNA]</scope>
    <source>
        <strain evidence="3 5">W13Z1</strain>
    </source>
</reference>
<dbReference type="Gene3D" id="1.10.443.10">
    <property type="entry name" value="Intergrase catalytic core"/>
    <property type="match status" value="1"/>
</dbReference>
<evidence type="ECO:0000259" key="2">
    <source>
        <dbReference type="PROSITE" id="PS51898"/>
    </source>
</evidence>
<dbReference type="InterPro" id="IPR013762">
    <property type="entry name" value="Integrase-like_cat_sf"/>
</dbReference>
<evidence type="ECO:0000256" key="1">
    <source>
        <dbReference type="ARBA" id="ARBA00023172"/>
    </source>
</evidence>
<dbReference type="HOGENOM" id="CLU_582247_0_0_5"/>
<dbReference type="EMBL" id="SNZF01000004">
    <property type="protein sequence ID" value="TDR36692.1"/>
    <property type="molecule type" value="Genomic_DNA"/>
</dbReference>
<dbReference type="PROSITE" id="PS51898">
    <property type="entry name" value="TYR_RECOMBINASE"/>
    <property type="match status" value="1"/>
</dbReference>
<evidence type="ECO:0000313" key="4">
    <source>
        <dbReference type="EMBL" id="TDR36692.1"/>
    </source>
</evidence>
<dbReference type="AlphaFoldDB" id="A0A011T4Y8"/>
<dbReference type="Proteomes" id="UP000019849">
    <property type="component" value="Unassembled WGS sequence"/>
</dbReference>
<keyword evidence="6" id="KW-1185">Reference proteome</keyword>
<evidence type="ECO:0000313" key="3">
    <source>
        <dbReference type="EMBL" id="EXL06669.1"/>
    </source>
</evidence>
<dbReference type="PATRIC" id="fig|69279.3.peg.2659"/>
<comment type="caution">
    <text evidence="3">The sequence shown here is derived from an EMBL/GenBank/DDBJ whole genome shotgun (WGS) entry which is preliminary data.</text>
</comment>
<gene>
    <name evidence="3" type="ORF">BG36_06365</name>
    <name evidence="4" type="ORF">DES43_1042</name>
</gene>
<dbReference type="GO" id="GO:0003677">
    <property type="term" value="F:DNA binding"/>
    <property type="evidence" value="ECO:0007669"/>
    <property type="project" value="InterPro"/>
</dbReference>
<dbReference type="GO" id="GO:0006310">
    <property type="term" value="P:DNA recombination"/>
    <property type="evidence" value="ECO:0007669"/>
    <property type="project" value="UniProtKB-KW"/>
</dbReference>
<dbReference type="Pfam" id="PF00589">
    <property type="entry name" value="Phage_integrase"/>
    <property type="match status" value="1"/>
</dbReference>
<name>A0A011T4Y8_9HYPH</name>
<evidence type="ECO:0000313" key="5">
    <source>
        <dbReference type="Proteomes" id="UP000019849"/>
    </source>
</evidence>
<dbReference type="EMBL" id="JENY01000016">
    <property type="protein sequence ID" value="EXL06669.1"/>
    <property type="molecule type" value="Genomic_DNA"/>
</dbReference>
<dbReference type="SUPFAM" id="SSF56349">
    <property type="entry name" value="DNA breaking-rejoining enzymes"/>
    <property type="match status" value="1"/>
</dbReference>
<proteinExistence type="predicted"/>
<accession>A0A011T4Y8</accession>
<evidence type="ECO:0000313" key="6">
    <source>
        <dbReference type="Proteomes" id="UP000294958"/>
    </source>
</evidence>
<dbReference type="Proteomes" id="UP000294958">
    <property type="component" value="Unassembled WGS sequence"/>
</dbReference>